<dbReference type="Gene3D" id="1.10.287.3160">
    <property type="match status" value="1"/>
</dbReference>
<evidence type="ECO:0000256" key="1">
    <source>
        <dbReference type="SAM" id="MobiDB-lite"/>
    </source>
</evidence>
<gene>
    <name evidence="2" type="ORF">NDU88_003961</name>
</gene>
<comment type="caution">
    <text evidence="2">The sequence shown here is derived from an EMBL/GenBank/DDBJ whole genome shotgun (WGS) entry which is preliminary data.</text>
</comment>
<feature type="region of interest" description="Disordered" evidence="1">
    <location>
        <begin position="1"/>
        <end position="50"/>
    </location>
</feature>
<evidence type="ECO:0000313" key="2">
    <source>
        <dbReference type="EMBL" id="KAJ1194675.1"/>
    </source>
</evidence>
<dbReference type="AlphaFoldDB" id="A0AAV7UZX9"/>
<reference evidence="2" key="1">
    <citation type="journal article" date="2022" name="bioRxiv">
        <title>Sequencing and chromosome-scale assembly of the giantPleurodeles waltlgenome.</title>
        <authorList>
            <person name="Brown T."/>
            <person name="Elewa A."/>
            <person name="Iarovenko S."/>
            <person name="Subramanian E."/>
            <person name="Araus A.J."/>
            <person name="Petzold A."/>
            <person name="Susuki M."/>
            <person name="Suzuki K.-i.T."/>
            <person name="Hayashi T."/>
            <person name="Toyoda A."/>
            <person name="Oliveira C."/>
            <person name="Osipova E."/>
            <person name="Leigh N.D."/>
            <person name="Simon A."/>
            <person name="Yun M.H."/>
        </authorList>
    </citation>
    <scope>NUCLEOTIDE SEQUENCE</scope>
    <source>
        <strain evidence="2">20211129_DDA</strain>
        <tissue evidence="2">Liver</tissue>
    </source>
</reference>
<name>A0AAV7UZX9_PLEWA</name>
<feature type="compositionally biased region" description="Pro residues" evidence="1">
    <location>
        <begin position="1"/>
        <end position="14"/>
    </location>
</feature>
<organism evidence="2 3">
    <name type="scientific">Pleurodeles waltl</name>
    <name type="common">Iberian ribbed newt</name>
    <dbReference type="NCBI Taxonomy" id="8319"/>
    <lineage>
        <taxon>Eukaryota</taxon>
        <taxon>Metazoa</taxon>
        <taxon>Chordata</taxon>
        <taxon>Craniata</taxon>
        <taxon>Vertebrata</taxon>
        <taxon>Euteleostomi</taxon>
        <taxon>Amphibia</taxon>
        <taxon>Batrachia</taxon>
        <taxon>Caudata</taxon>
        <taxon>Salamandroidea</taxon>
        <taxon>Salamandridae</taxon>
        <taxon>Pleurodelinae</taxon>
        <taxon>Pleurodeles</taxon>
    </lineage>
</organism>
<accession>A0AAV7UZX9</accession>
<keyword evidence="3" id="KW-1185">Reference proteome</keyword>
<protein>
    <submittedName>
        <fullName evidence="2">Uncharacterized protein</fullName>
    </submittedName>
</protein>
<evidence type="ECO:0000313" key="3">
    <source>
        <dbReference type="Proteomes" id="UP001066276"/>
    </source>
</evidence>
<sequence>MMSPSRPAPSPSCQPTPRRSSLDSVSAPAPGDAKSHPSLPGPCRYSKSSASMDSLLTPALETHLRSHRKALRLLEEEEYRQLEEGEIEPSDEYQGLATSSGLDTSPEWDITEEATSFHTVVRKAAELLDLPLSVAEVKTNLLTEVLHPSASSADPLLPFNEALTEPILDLCRKPVTTPAVNRAVARRHRGAPGDPVFLPRHTTPESLVVQVCCSAKSAPGTFPGVPTDRESKRMEQSSKKIFSSCSMALKATNSTCVLGRYVHALMDSAKEMAKDLPQEVQRSFGSLLRMHRRLHNKLYSLAWTRLIR</sequence>
<dbReference type="EMBL" id="JANPWB010000004">
    <property type="protein sequence ID" value="KAJ1194675.1"/>
    <property type="molecule type" value="Genomic_DNA"/>
</dbReference>
<dbReference type="Proteomes" id="UP001066276">
    <property type="component" value="Chromosome 2_2"/>
</dbReference>
<proteinExistence type="predicted"/>
<feature type="region of interest" description="Disordered" evidence="1">
    <location>
        <begin position="81"/>
        <end position="106"/>
    </location>
</feature>
<feature type="compositionally biased region" description="Polar residues" evidence="1">
    <location>
        <begin position="15"/>
        <end position="24"/>
    </location>
</feature>